<reference evidence="1 2" key="1">
    <citation type="submission" date="2012-05" db="EMBL/GenBank/DDBJ databases">
        <title>Recombination and specialization in a pathogen metapopulation.</title>
        <authorList>
            <person name="Gardiner A."/>
            <person name="Kemen E."/>
            <person name="Schultz-Larsen T."/>
            <person name="MacLean D."/>
            <person name="Van Oosterhout C."/>
            <person name="Jones J.D.G."/>
        </authorList>
    </citation>
    <scope>NUCLEOTIDE SEQUENCE [LARGE SCALE GENOMIC DNA]</scope>
    <source>
        <strain evidence="1 2">Ac Nc2</strain>
    </source>
</reference>
<accession>A0A024FUL0</accession>
<proteinExistence type="predicted"/>
<dbReference type="Proteomes" id="UP000053237">
    <property type="component" value="Unassembled WGS sequence"/>
</dbReference>
<evidence type="ECO:0000313" key="2">
    <source>
        <dbReference type="Proteomes" id="UP000053237"/>
    </source>
</evidence>
<evidence type="ECO:0000313" key="1">
    <source>
        <dbReference type="EMBL" id="CCI10726.1"/>
    </source>
</evidence>
<dbReference type="EMBL" id="CAIX01000363">
    <property type="protein sequence ID" value="CCI10726.1"/>
    <property type="molecule type" value="Genomic_DNA"/>
</dbReference>
<organism evidence="1 2">
    <name type="scientific">Albugo candida</name>
    <dbReference type="NCBI Taxonomy" id="65357"/>
    <lineage>
        <taxon>Eukaryota</taxon>
        <taxon>Sar</taxon>
        <taxon>Stramenopiles</taxon>
        <taxon>Oomycota</taxon>
        <taxon>Peronosporomycetes</taxon>
        <taxon>Albuginales</taxon>
        <taxon>Albuginaceae</taxon>
        <taxon>Albugo</taxon>
    </lineage>
</organism>
<dbReference type="AlphaFoldDB" id="A0A024FUL0"/>
<dbReference type="InParanoid" id="A0A024FUL0"/>
<keyword evidence="2" id="KW-1185">Reference proteome</keyword>
<name>A0A024FUL0_9STRA</name>
<comment type="caution">
    <text evidence="1">The sequence shown here is derived from an EMBL/GenBank/DDBJ whole genome shotgun (WGS) entry which is preliminary data.</text>
</comment>
<sequence length="158" mass="18508">MREKLLCRPRVGRRRVLESRCYDEFGFLVDAITSFLRKLWPANMLLFPKKPSIFKRKTTRVSRKVIVHHVSVKWLRIMLASPGIAMVPVKRQDLFASMAHWWEASPAIEELSRATNKLEKLLANLVLRSKSSPHHSYYKILSRKVETQYIKSSMICPE</sequence>
<protein>
    <submittedName>
        <fullName evidence="1">Uncharacterized protein</fullName>
    </submittedName>
</protein>
<gene>
    <name evidence="1" type="ORF">BN9_113810</name>
</gene>